<protein>
    <submittedName>
        <fullName evidence="1">Uncharacterized protein</fullName>
    </submittedName>
</protein>
<dbReference type="EMBL" id="LUGG01000005">
    <property type="protein sequence ID" value="OBZ74784.1"/>
    <property type="molecule type" value="Genomic_DNA"/>
</dbReference>
<comment type="caution">
    <text evidence="1">The sequence shown here is derived from an EMBL/GenBank/DDBJ whole genome shotgun (WGS) entry which is preliminary data.</text>
</comment>
<evidence type="ECO:0000313" key="2">
    <source>
        <dbReference type="Proteomes" id="UP000092993"/>
    </source>
</evidence>
<evidence type="ECO:0000313" key="1">
    <source>
        <dbReference type="EMBL" id="OBZ74784.1"/>
    </source>
</evidence>
<organism evidence="1 2">
    <name type="scientific">Grifola frondosa</name>
    <name type="common">Maitake</name>
    <name type="synonym">Polyporus frondosus</name>
    <dbReference type="NCBI Taxonomy" id="5627"/>
    <lineage>
        <taxon>Eukaryota</taxon>
        <taxon>Fungi</taxon>
        <taxon>Dikarya</taxon>
        <taxon>Basidiomycota</taxon>
        <taxon>Agaricomycotina</taxon>
        <taxon>Agaricomycetes</taxon>
        <taxon>Polyporales</taxon>
        <taxon>Grifolaceae</taxon>
        <taxon>Grifola</taxon>
    </lineage>
</organism>
<name>A0A1C7MIE3_GRIFR</name>
<accession>A0A1C7MIE3</accession>
<gene>
    <name evidence="1" type="ORF">A0H81_05577</name>
</gene>
<sequence length="122" mass="13099">MPVSGIPCSFHGPLLRILRCTIRTHDATAFRPPFSKWCAAHTAACRPASRTPLHVREAVALTLKGPPVIDDIPGVIARTEKTDCSSSHLRSTSLPTPLVLPLQLNNGPVITARSASCGEEIR</sequence>
<dbReference type="AlphaFoldDB" id="A0A1C7MIE3"/>
<reference evidence="1 2" key="1">
    <citation type="submission" date="2016-03" db="EMBL/GenBank/DDBJ databases">
        <title>Whole genome sequencing of Grifola frondosa 9006-11.</title>
        <authorList>
            <person name="Min B."/>
            <person name="Park H."/>
            <person name="Kim J.-G."/>
            <person name="Cho H."/>
            <person name="Oh Y.-L."/>
            <person name="Kong W.-S."/>
            <person name="Choi I.-G."/>
        </authorList>
    </citation>
    <scope>NUCLEOTIDE SEQUENCE [LARGE SCALE GENOMIC DNA]</scope>
    <source>
        <strain evidence="1 2">9006-11</strain>
    </source>
</reference>
<proteinExistence type="predicted"/>
<dbReference type="Proteomes" id="UP000092993">
    <property type="component" value="Unassembled WGS sequence"/>
</dbReference>
<keyword evidence="2" id="KW-1185">Reference proteome</keyword>